<keyword evidence="3" id="KW-0274">FAD</keyword>
<proteinExistence type="predicted"/>
<keyword evidence="2" id="KW-0285">Flavoprotein</keyword>
<dbReference type="PANTHER" id="PTHR43557">
    <property type="entry name" value="APOPTOSIS-INDUCING FACTOR 1"/>
    <property type="match status" value="1"/>
</dbReference>
<evidence type="ECO:0000256" key="1">
    <source>
        <dbReference type="ARBA" id="ARBA00001974"/>
    </source>
</evidence>
<organism evidence="6 7">
    <name type="scientific">Mycolicibacterium diernhoferi</name>
    <dbReference type="NCBI Taxonomy" id="1801"/>
    <lineage>
        <taxon>Bacteria</taxon>
        <taxon>Bacillati</taxon>
        <taxon>Actinomycetota</taxon>
        <taxon>Actinomycetes</taxon>
        <taxon>Mycobacteriales</taxon>
        <taxon>Mycobacteriaceae</taxon>
        <taxon>Mycolicibacterium</taxon>
    </lineage>
</organism>
<dbReference type="GO" id="GO:0005737">
    <property type="term" value="C:cytoplasm"/>
    <property type="evidence" value="ECO:0007669"/>
    <property type="project" value="TreeGrafter"/>
</dbReference>
<feature type="domain" description="FAD/NAD(P)-binding" evidence="5">
    <location>
        <begin position="2"/>
        <end position="87"/>
    </location>
</feature>
<dbReference type="Pfam" id="PF07992">
    <property type="entry name" value="Pyr_redox_2"/>
    <property type="match status" value="1"/>
</dbReference>
<dbReference type="Proteomes" id="UP000191039">
    <property type="component" value="Unassembled WGS sequence"/>
</dbReference>
<evidence type="ECO:0000313" key="7">
    <source>
        <dbReference type="Proteomes" id="UP000191039"/>
    </source>
</evidence>
<evidence type="ECO:0000256" key="3">
    <source>
        <dbReference type="ARBA" id="ARBA00022827"/>
    </source>
</evidence>
<comment type="cofactor">
    <cofactor evidence="1">
        <name>FAD</name>
        <dbReference type="ChEBI" id="CHEBI:57692"/>
    </cofactor>
</comment>
<evidence type="ECO:0000259" key="5">
    <source>
        <dbReference type="Pfam" id="PF07992"/>
    </source>
</evidence>
<feature type="non-terminal residue" evidence="6">
    <location>
        <position position="88"/>
    </location>
</feature>
<evidence type="ECO:0000313" key="6">
    <source>
        <dbReference type="EMBL" id="OPE54049.1"/>
    </source>
</evidence>
<reference evidence="6 7" key="1">
    <citation type="submission" date="2016-09" db="EMBL/GenBank/DDBJ databases">
        <title>genome sequences of unsequenced Mycobacteria.</title>
        <authorList>
            <person name="Greninger A.L."/>
            <person name="Jerome K.R."/>
            <person name="Mcnair B."/>
            <person name="Wallis C."/>
            <person name="Fang F."/>
        </authorList>
    </citation>
    <scope>NUCLEOTIDE SEQUENCE [LARGE SCALE GENOMIC DNA]</scope>
    <source>
        <strain evidence="6 7">BM1</strain>
    </source>
</reference>
<name>A0A1T3WHZ0_9MYCO</name>
<dbReference type="SUPFAM" id="SSF51905">
    <property type="entry name" value="FAD/NAD(P)-binding domain"/>
    <property type="match status" value="1"/>
</dbReference>
<evidence type="ECO:0000256" key="4">
    <source>
        <dbReference type="ARBA" id="ARBA00023002"/>
    </source>
</evidence>
<comment type="caution">
    <text evidence="6">The sequence shown here is derived from an EMBL/GenBank/DDBJ whole genome shotgun (WGS) entry which is preliminary data.</text>
</comment>
<dbReference type="PANTHER" id="PTHR43557:SF2">
    <property type="entry name" value="RIESKE DOMAIN-CONTAINING PROTEIN-RELATED"/>
    <property type="match status" value="1"/>
</dbReference>
<protein>
    <submittedName>
        <fullName evidence="6">FAD-dependent oxidoreductase</fullName>
    </submittedName>
</protein>
<dbReference type="Gene3D" id="3.50.50.60">
    <property type="entry name" value="FAD/NAD(P)-binding domain"/>
    <property type="match status" value="1"/>
</dbReference>
<evidence type="ECO:0000256" key="2">
    <source>
        <dbReference type="ARBA" id="ARBA00022630"/>
    </source>
</evidence>
<dbReference type="InterPro" id="IPR023753">
    <property type="entry name" value="FAD/NAD-binding_dom"/>
</dbReference>
<accession>A0A1T3WHZ0</accession>
<dbReference type="AlphaFoldDB" id="A0A1T3WHZ0"/>
<dbReference type="InterPro" id="IPR036188">
    <property type="entry name" value="FAD/NAD-bd_sf"/>
</dbReference>
<dbReference type="InterPro" id="IPR050446">
    <property type="entry name" value="FAD-oxidoreductase/Apoptosis"/>
</dbReference>
<gene>
    <name evidence="6" type="ORF">BV510_12450</name>
</gene>
<keyword evidence="4" id="KW-0560">Oxidoreductase</keyword>
<sequence>MAAGARGRGAAVTVVEAAELPLLAALGPEVAEVFAELHTEHGVDLRFNADVQGITAAGDGVTGLQLADGSTVAADIVLIAVGAQPNIG</sequence>
<dbReference type="EMBL" id="MIJD01000112">
    <property type="protein sequence ID" value="OPE54049.1"/>
    <property type="molecule type" value="Genomic_DNA"/>
</dbReference>
<dbReference type="GO" id="GO:0016651">
    <property type="term" value="F:oxidoreductase activity, acting on NAD(P)H"/>
    <property type="evidence" value="ECO:0007669"/>
    <property type="project" value="TreeGrafter"/>
</dbReference>